<comment type="subcellular location">
    <subcellularLocation>
        <location evidence="1">Membrane</location>
        <topology evidence="1">Multi-pass membrane protein</topology>
    </subcellularLocation>
</comment>
<dbReference type="InterPro" id="IPR051611">
    <property type="entry name" value="ECF_transporter_component"/>
</dbReference>
<feature type="transmembrane region" description="Helical" evidence="7">
    <location>
        <begin position="276"/>
        <end position="302"/>
    </location>
</feature>
<evidence type="ECO:0000256" key="1">
    <source>
        <dbReference type="ARBA" id="ARBA00004141"/>
    </source>
</evidence>
<comment type="caution">
    <text evidence="8">The sequence shown here is derived from an EMBL/GenBank/DDBJ whole genome shotgun (WGS) entry which is preliminary data.</text>
</comment>
<feature type="transmembrane region" description="Helical" evidence="7">
    <location>
        <begin position="108"/>
        <end position="126"/>
    </location>
</feature>
<feature type="transmembrane region" description="Helical" evidence="7">
    <location>
        <begin position="65"/>
        <end position="96"/>
    </location>
</feature>
<keyword evidence="5 7" id="KW-0472">Membrane</keyword>
<dbReference type="RefSeq" id="WP_062022886.1">
    <property type="nucleotide sequence ID" value="NZ_LQQC01000012.1"/>
</dbReference>
<protein>
    <submittedName>
        <fullName evidence="8">Energy-coupling factor transporter transmembrane protein EcfT</fullName>
    </submittedName>
</protein>
<dbReference type="PATRIC" id="fig|479117.4.peg.1934"/>
<evidence type="ECO:0000256" key="4">
    <source>
        <dbReference type="ARBA" id="ARBA00022989"/>
    </source>
</evidence>
<accession>A0A150H6D7</accession>
<dbReference type="GO" id="GO:0005886">
    <property type="term" value="C:plasma membrane"/>
    <property type="evidence" value="ECO:0007669"/>
    <property type="project" value="UniProtKB-ARBA"/>
</dbReference>
<evidence type="ECO:0000313" key="9">
    <source>
        <dbReference type="Proteomes" id="UP000243589"/>
    </source>
</evidence>
<dbReference type="PANTHER" id="PTHR34857:SF2">
    <property type="entry name" value="SLL0384 PROTEIN"/>
    <property type="match status" value="1"/>
</dbReference>
<dbReference type="Proteomes" id="UP000243589">
    <property type="component" value="Unassembled WGS sequence"/>
</dbReference>
<evidence type="ECO:0000256" key="5">
    <source>
        <dbReference type="ARBA" id="ARBA00023136"/>
    </source>
</evidence>
<dbReference type="Pfam" id="PF02361">
    <property type="entry name" value="CbiQ"/>
    <property type="match status" value="1"/>
</dbReference>
<reference evidence="8 9" key="1">
    <citation type="submission" date="2016-01" db="EMBL/GenBank/DDBJ databases">
        <title>Use of Whole Genome Sequencing to ascertain that Brevibacterium massiliense (Roux, Raoult 2009) is a later heterotypic synonym of Brevibacterium ravenspurgense (Mages 2008).</title>
        <authorList>
            <person name="Bernier A.-M."/>
            <person name="Burdz T."/>
            <person name="Huynh C."/>
            <person name="Pachecho A.L."/>
            <person name="Wiebe D."/>
            <person name="Bonner C."/>
            <person name="Bernard K."/>
        </authorList>
    </citation>
    <scope>NUCLEOTIDE SEQUENCE [LARGE SCALE GENOMIC DNA]</scope>
    <source>
        <strain evidence="8 9">CCUG56047</strain>
    </source>
</reference>
<proteinExistence type="predicted"/>
<evidence type="ECO:0000256" key="6">
    <source>
        <dbReference type="SAM" id="MobiDB-lite"/>
    </source>
</evidence>
<keyword evidence="9" id="KW-1185">Reference proteome</keyword>
<organism evidence="8 9">
    <name type="scientific">Brevibacterium ravenspurgense</name>
    <dbReference type="NCBI Taxonomy" id="479117"/>
    <lineage>
        <taxon>Bacteria</taxon>
        <taxon>Bacillati</taxon>
        <taxon>Actinomycetota</taxon>
        <taxon>Actinomycetes</taxon>
        <taxon>Micrococcales</taxon>
        <taxon>Brevibacteriaceae</taxon>
        <taxon>Brevibacterium</taxon>
    </lineage>
</organism>
<dbReference type="CDD" id="cd16914">
    <property type="entry name" value="EcfT"/>
    <property type="match status" value="1"/>
</dbReference>
<gene>
    <name evidence="8" type="primary">ecfT</name>
    <name evidence="8" type="ORF">Bravens_01950</name>
</gene>
<sequence>MNSPDNTPNTTAQPTPAPGEGAAGSQAAPRAVILPRSAAPVQVDLLVPIRRRTAFLRANPLSKMALAFILMCGVLFSIDIVSASVMLALQVLLLPLTGLRIGAMLKRLWFLPGAALIAAWATTILAEKTGDVLVHIGPLLITTGSLASGTAIGVRVLALALPGIAIASTVDPTDLADALVQKLHLPERFVMSALAATRLVTLFTAEWQTLSFARRARGVGPDTLLRRLGGVVPVAFALLVQAIRRGTRLAMAMEGRGFGTSRRTQLRQSRFHPRDAVIVVVGVLMSVAAIGAAVAAGTWSLILT</sequence>
<keyword evidence="4 7" id="KW-1133">Transmembrane helix</keyword>
<evidence type="ECO:0000256" key="2">
    <source>
        <dbReference type="ARBA" id="ARBA00022475"/>
    </source>
</evidence>
<dbReference type="InterPro" id="IPR003339">
    <property type="entry name" value="ABC/ECF_trnsptr_transmembrane"/>
</dbReference>
<evidence type="ECO:0000256" key="7">
    <source>
        <dbReference type="SAM" id="Phobius"/>
    </source>
</evidence>
<dbReference type="EMBL" id="LQQC01000012">
    <property type="protein sequence ID" value="KXZ57428.1"/>
    <property type="molecule type" value="Genomic_DNA"/>
</dbReference>
<name>A0A150H6D7_9MICO</name>
<feature type="transmembrane region" description="Helical" evidence="7">
    <location>
        <begin position="225"/>
        <end position="243"/>
    </location>
</feature>
<dbReference type="PANTHER" id="PTHR34857">
    <property type="entry name" value="SLL0384 PROTEIN"/>
    <property type="match status" value="1"/>
</dbReference>
<feature type="region of interest" description="Disordered" evidence="6">
    <location>
        <begin position="1"/>
        <end position="24"/>
    </location>
</feature>
<evidence type="ECO:0000313" key="8">
    <source>
        <dbReference type="EMBL" id="KXZ57428.1"/>
    </source>
</evidence>
<keyword evidence="2" id="KW-1003">Cell membrane</keyword>
<dbReference type="AlphaFoldDB" id="A0A150H6D7"/>
<keyword evidence="3 7" id="KW-0812">Transmembrane</keyword>
<evidence type="ECO:0000256" key="3">
    <source>
        <dbReference type="ARBA" id="ARBA00022692"/>
    </source>
</evidence>
<feature type="compositionally biased region" description="Low complexity" evidence="6">
    <location>
        <begin position="1"/>
        <end position="14"/>
    </location>
</feature>